<feature type="signal peptide" evidence="1">
    <location>
        <begin position="1"/>
        <end position="21"/>
    </location>
</feature>
<protein>
    <recommendedName>
        <fullName evidence="4">DUF1570 domain-containing protein</fullName>
    </recommendedName>
</protein>
<feature type="chain" id="PRO_5019556303" description="DUF1570 domain-containing protein" evidence="1">
    <location>
        <begin position="22"/>
        <end position="484"/>
    </location>
</feature>
<evidence type="ECO:0000313" key="2">
    <source>
        <dbReference type="EMBL" id="RVT90816.1"/>
    </source>
</evidence>
<evidence type="ECO:0008006" key="4">
    <source>
        <dbReference type="Google" id="ProtNLM"/>
    </source>
</evidence>
<dbReference type="AlphaFoldDB" id="A0A437LZN6"/>
<accession>A0A437LZN6</accession>
<organism evidence="2 3">
    <name type="scientific">Sphingomonas crocodyli</name>
    <dbReference type="NCBI Taxonomy" id="1979270"/>
    <lineage>
        <taxon>Bacteria</taxon>
        <taxon>Pseudomonadati</taxon>
        <taxon>Pseudomonadota</taxon>
        <taxon>Alphaproteobacteria</taxon>
        <taxon>Sphingomonadales</taxon>
        <taxon>Sphingomonadaceae</taxon>
        <taxon>Sphingomonas</taxon>
    </lineage>
</organism>
<name>A0A437LZN6_9SPHN</name>
<evidence type="ECO:0000256" key="1">
    <source>
        <dbReference type="SAM" id="SignalP"/>
    </source>
</evidence>
<dbReference type="Proteomes" id="UP000282971">
    <property type="component" value="Unassembled WGS sequence"/>
</dbReference>
<gene>
    <name evidence="2" type="ORF">EOD43_14810</name>
</gene>
<dbReference type="EMBL" id="SACN01000002">
    <property type="protein sequence ID" value="RVT90816.1"/>
    <property type="molecule type" value="Genomic_DNA"/>
</dbReference>
<evidence type="ECO:0000313" key="3">
    <source>
        <dbReference type="Proteomes" id="UP000282971"/>
    </source>
</evidence>
<comment type="caution">
    <text evidence="2">The sequence shown here is derived from an EMBL/GenBank/DDBJ whole genome shotgun (WGS) entry which is preliminary data.</text>
</comment>
<proteinExistence type="predicted"/>
<dbReference type="RefSeq" id="WP_127744832.1">
    <property type="nucleotide sequence ID" value="NZ_SACN01000002.1"/>
</dbReference>
<dbReference type="OrthoDB" id="5523615at2"/>
<keyword evidence="3" id="KW-1185">Reference proteome</keyword>
<keyword evidence="1" id="KW-0732">Signal</keyword>
<dbReference type="InterPro" id="IPR011990">
    <property type="entry name" value="TPR-like_helical_dom_sf"/>
</dbReference>
<dbReference type="SUPFAM" id="SSF48452">
    <property type="entry name" value="TPR-like"/>
    <property type="match status" value="1"/>
</dbReference>
<sequence>MSHLARFIALLCLIAPATLQARWIEARSPNFIVYSDGGEGDLRKSVALLENYDQILRTLTGTIAPPSRAPLKVYLVKSPKDLAIVEPVPPGVLGFYRARVGGTAAFAVRSGQPGLGGEQVLLHEYAHHFTARYYPAYYPGWFNEGFAEYVMTAKADGDRIEIGRYNPGRAADLLRGTWLPVDRILSGKCCTNRAEMAQFYAESWLIVHYLFADEGRRAALTRYLADLQREVPEAEAFKAAFGIDHDAFEAHLKRYMTAGIPYGAMPRPVGPQAAITIRTLPQSADDLLLPHAALMIGVVPSAREPALVAAIRKAAALYPDDPYARRVLGRAEIAGGDKATGMAIIDQLLAADPENAELLYIRGTVDFYAGRKDDARRAELYAAANPWFKRAAAADPAYYTAVYRLAQTSLSPAGQVADATVDQLLSAHELAPLVGDIAIDAAAALYAKGRKAEAEIALVPIATNPHNGNAERARQLLQQVRAAK</sequence>
<dbReference type="Gene3D" id="1.25.40.10">
    <property type="entry name" value="Tetratricopeptide repeat domain"/>
    <property type="match status" value="1"/>
</dbReference>
<reference evidence="2 3" key="1">
    <citation type="submission" date="2019-01" db="EMBL/GenBank/DDBJ databases">
        <authorList>
            <person name="Chen W.-M."/>
        </authorList>
    </citation>
    <scope>NUCLEOTIDE SEQUENCE [LARGE SCALE GENOMIC DNA]</scope>
    <source>
        <strain evidence="2 3">CCP-7</strain>
    </source>
</reference>